<reference evidence="5 6" key="1">
    <citation type="journal article" date="2016" name="Front. Microbiol.">
        <title>Genome and transcriptome sequences reveal the specific parasitism of the nematophagous Purpureocillium lilacinum 36-1.</title>
        <authorList>
            <person name="Xie J."/>
            <person name="Li S."/>
            <person name="Mo C."/>
            <person name="Xiao X."/>
            <person name="Peng D."/>
            <person name="Wang G."/>
            <person name="Xiao Y."/>
        </authorList>
    </citation>
    <scope>NUCLEOTIDE SEQUENCE [LARGE SCALE GENOMIC DNA]</scope>
    <source>
        <strain evidence="5 6">36-1</strain>
    </source>
</reference>
<dbReference type="Pfam" id="PF08031">
    <property type="entry name" value="BBE"/>
    <property type="match status" value="1"/>
</dbReference>
<dbReference type="Proteomes" id="UP000245956">
    <property type="component" value="Unassembled WGS sequence"/>
</dbReference>
<comment type="caution">
    <text evidence="5">The sequence shown here is derived from an EMBL/GenBank/DDBJ whole genome shotgun (WGS) entry which is preliminary data.</text>
</comment>
<dbReference type="InterPro" id="IPR050432">
    <property type="entry name" value="FAD-linked_Oxidoreductases_BP"/>
</dbReference>
<evidence type="ECO:0000259" key="4">
    <source>
        <dbReference type="PROSITE" id="PS51387"/>
    </source>
</evidence>
<dbReference type="AlphaFoldDB" id="A0A2U3ER15"/>
<dbReference type="InterPro" id="IPR036318">
    <property type="entry name" value="FAD-bd_PCMH-like_sf"/>
</dbReference>
<dbReference type="Pfam" id="PF01565">
    <property type="entry name" value="FAD_binding_4"/>
    <property type="match status" value="1"/>
</dbReference>
<dbReference type="PROSITE" id="PS51387">
    <property type="entry name" value="FAD_PCMH"/>
    <property type="match status" value="1"/>
</dbReference>
<organism evidence="5 6">
    <name type="scientific">Purpureocillium lilacinum</name>
    <name type="common">Paecilomyces lilacinus</name>
    <dbReference type="NCBI Taxonomy" id="33203"/>
    <lineage>
        <taxon>Eukaryota</taxon>
        <taxon>Fungi</taxon>
        <taxon>Dikarya</taxon>
        <taxon>Ascomycota</taxon>
        <taxon>Pezizomycotina</taxon>
        <taxon>Sordariomycetes</taxon>
        <taxon>Hypocreomycetidae</taxon>
        <taxon>Hypocreales</taxon>
        <taxon>Ophiocordycipitaceae</taxon>
        <taxon>Purpureocillium</taxon>
    </lineage>
</organism>
<feature type="domain" description="FAD-binding PCMH-type" evidence="4">
    <location>
        <begin position="155"/>
        <end position="338"/>
    </location>
</feature>
<dbReference type="SUPFAM" id="SSF56176">
    <property type="entry name" value="FAD-binding/transporter-associated domain-like"/>
    <property type="match status" value="1"/>
</dbReference>
<dbReference type="InterPro" id="IPR016166">
    <property type="entry name" value="FAD-bd_PCMH"/>
</dbReference>
<dbReference type="InterPro" id="IPR012951">
    <property type="entry name" value="BBE"/>
</dbReference>
<feature type="region of interest" description="Disordered" evidence="3">
    <location>
        <begin position="1"/>
        <end position="25"/>
    </location>
</feature>
<dbReference type="InterPro" id="IPR016169">
    <property type="entry name" value="FAD-bd_PCMH_sub2"/>
</dbReference>
<dbReference type="PANTHER" id="PTHR13878">
    <property type="entry name" value="GULONOLACTONE OXIDASE"/>
    <property type="match status" value="1"/>
</dbReference>
<evidence type="ECO:0000256" key="3">
    <source>
        <dbReference type="SAM" id="MobiDB-lite"/>
    </source>
</evidence>
<dbReference type="PANTHER" id="PTHR13878:SF91">
    <property type="entry name" value="FAD BINDING DOMAIN PROTEIN (AFU_ORTHOLOGUE AFUA_6G12070)-RELATED"/>
    <property type="match status" value="1"/>
</dbReference>
<proteinExistence type="inferred from homology"/>
<comment type="similarity">
    <text evidence="1">Belongs to the oxygen-dependent FAD-linked oxidoreductase family.</text>
</comment>
<dbReference type="InterPro" id="IPR006094">
    <property type="entry name" value="Oxid_FAD_bind_N"/>
</dbReference>
<sequence>MSRETVTHLPQNIEPSPGTPRAAGYKPSRELVATLATPANMHLEQLVLSIPCLLGSASASCPGTNSCKAAPGSRAWPSPGAWNALNSTVGGRLLAPAPPGAVCHPDQPTYNPEQCPAAQRGWSSYDWHAADPVSMMMDQFANDTCLPNAQYPCSGKGYPNYVVNATTASHVKAAVDFARKHIVRLVVKSSGHDYLGRSNAPGSLSIWVHHMNSIEFHEGSFALAGSGKVLKGSAVTVGGGTEMYDIYTAADAHNQTVVGGGAKSVSVGGYISGGGHSTLAPRYGLAADNVIQVEVVTPQGQILVANEDQHSDLFWALRGGGGSTFGVMTKVTMWTHPTPKITSLSWMGITDPKSPFLLDLIAYLSSQIPYLMDKGGLSGYNYASLGMKNPVPAPGAPTDIAGVMGFGFVQDKGPGFLQDVFKPINDTIKQRWPGQAFLFLISEEFPTFRAWFDKNYDQAFAGNSSYIVSRLVDGKTLKGDPKALGKAIQAASLPSGGMSLFMVGGKGVQNAKPRGGNSVNPAWRNTYVHALSATGFPPFNKTAEQETVKLLDSSMEPMRALTPKAGAYLNEALPFEKDWQHTFWGSNYERLLKIKRAVDPTDVFWCAPCVGNERWVETGDGRLCRKR</sequence>
<gene>
    <name evidence="5" type="ORF">PCL_04134</name>
</gene>
<evidence type="ECO:0000313" key="5">
    <source>
        <dbReference type="EMBL" id="PWI76940.1"/>
    </source>
</evidence>
<evidence type="ECO:0000313" key="6">
    <source>
        <dbReference type="Proteomes" id="UP000245956"/>
    </source>
</evidence>
<protein>
    <submittedName>
        <fullName evidence="5">FAD binding domain-containing protein</fullName>
    </submittedName>
</protein>
<dbReference type="Gene3D" id="3.30.465.10">
    <property type="match status" value="2"/>
</dbReference>
<name>A0A2U3ER15_PURLI</name>
<evidence type="ECO:0000256" key="2">
    <source>
        <dbReference type="ARBA" id="ARBA00023002"/>
    </source>
</evidence>
<dbReference type="GO" id="GO:0016491">
    <property type="term" value="F:oxidoreductase activity"/>
    <property type="evidence" value="ECO:0007669"/>
    <property type="project" value="UniProtKB-KW"/>
</dbReference>
<dbReference type="EMBL" id="LCWV01000001">
    <property type="protein sequence ID" value="PWI76940.1"/>
    <property type="molecule type" value="Genomic_DNA"/>
</dbReference>
<evidence type="ECO:0000256" key="1">
    <source>
        <dbReference type="ARBA" id="ARBA00005466"/>
    </source>
</evidence>
<keyword evidence="2" id="KW-0560">Oxidoreductase</keyword>
<dbReference type="GO" id="GO:0071949">
    <property type="term" value="F:FAD binding"/>
    <property type="evidence" value="ECO:0007669"/>
    <property type="project" value="InterPro"/>
</dbReference>
<accession>A0A2U3ER15</accession>